<accession>A0A376ZFD8</accession>
<reference evidence="2 3" key="1">
    <citation type="submission" date="2018-06" db="EMBL/GenBank/DDBJ databases">
        <authorList>
            <consortium name="Pathogen Informatics"/>
            <person name="Doyle S."/>
        </authorList>
    </citation>
    <scope>NUCLEOTIDE SEQUENCE [LARGE SCALE GENOMIC DNA]</scope>
    <source>
        <strain evidence="2 3">NCTC8179</strain>
    </source>
</reference>
<dbReference type="AlphaFoldDB" id="A0A376ZFD8"/>
<feature type="transmembrane region" description="Helical" evidence="1">
    <location>
        <begin position="6"/>
        <end position="27"/>
    </location>
</feature>
<dbReference type="Proteomes" id="UP000255543">
    <property type="component" value="Unassembled WGS sequence"/>
</dbReference>
<keyword evidence="1" id="KW-0812">Transmembrane</keyword>
<evidence type="ECO:0000313" key="3">
    <source>
        <dbReference type="Proteomes" id="UP000255543"/>
    </source>
</evidence>
<gene>
    <name evidence="2" type="ORF">NCTC8179_00458</name>
</gene>
<proteinExistence type="predicted"/>
<evidence type="ECO:0000256" key="1">
    <source>
        <dbReference type="SAM" id="Phobius"/>
    </source>
</evidence>
<organism evidence="2 3">
    <name type="scientific">Escherichia coli</name>
    <dbReference type="NCBI Taxonomy" id="562"/>
    <lineage>
        <taxon>Bacteria</taxon>
        <taxon>Pseudomonadati</taxon>
        <taxon>Pseudomonadota</taxon>
        <taxon>Gammaproteobacteria</taxon>
        <taxon>Enterobacterales</taxon>
        <taxon>Enterobacteriaceae</taxon>
        <taxon>Escherichia</taxon>
    </lineage>
</organism>
<dbReference type="EMBL" id="UGEB01000001">
    <property type="protein sequence ID" value="STK47174.1"/>
    <property type="molecule type" value="Genomic_DNA"/>
</dbReference>
<keyword evidence="1" id="KW-0472">Membrane</keyword>
<name>A0A376ZFD8_ECOLX</name>
<keyword evidence="1" id="KW-1133">Transmembrane helix</keyword>
<evidence type="ECO:0000313" key="2">
    <source>
        <dbReference type="EMBL" id="STK47174.1"/>
    </source>
</evidence>
<sequence length="44" mass="5325">MKWQRVYNYISCNCFINIELMLSVIFYEISKEMDFLLSDPISNL</sequence>
<protein>
    <submittedName>
        <fullName evidence="2">Uncharacterized protein</fullName>
    </submittedName>
</protein>